<keyword evidence="4" id="KW-0539">Nucleus</keyword>
<comment type="similarity">
    <text evidence="5">Belongs to the eukaryotic RPA34 RNA polymerase subunit family.</text>
</comment>
<feature type="region of interest" description="Disordered" evidence="11">
    <location>
        <begin position="319"/>
        <end position="388"/>
    </location>
</feature>
<evidence type="ECO:0000313" key="12">
    <source>
        <dbReference type="Ensembl" id="ENSCCNP00000021983.1"/>
    </source>
</evidence>
<dbReference type="PANTHER" id="PTHR15484">
    <property type="entry name" value="DNA-DIRECTED RNA POLYMERASE I SUBUNIT RPA34"/>
    <property type="match status" value="1"/>
</dbReference>
<keyword evidence="3" id="KW-0007">Acetylation</keyword>
<reference evidence="12" key="1">
    <citation type="submission" date="2023-09" db="UniProtKB">
        <authorList>
            <consortium name="Ensembl"/>
        </authorList>
    </citation>
    <scope>IDENTIFICATION</scope>
</reference>
<dbReference type="GO" id="GO:0009303">
    <property type="term" value="P:rRNA transcription"/>
    <property type="evidence" value="ECO:0007669"/>
    <property type="project" value="UniProtKB-ARBA"/>
</dbReference>
<evidence type="ECO:0000256" key="3">
    <source>
        <dbReference type="ARBA" id="ARBA00022990"/>
    </source>
</evidence>
<dbReference type="Ensembl" id="ENSCCNT00000028207.1">
    <property type="protein sequence ID" value="ENSCCNP00000021983.1"/>
    <property type="gene ID" value="ENSCCNG00000021684.1"/>
</dbReference>
<feature type="compositionally biased region" description="Pro residues" evidence="11">
    <location>
        <begin position="131"/>
        <end position="145"/>
    </location>
</feature>
<evidence type="ECO:0000256" key="2">
    <source>
        <dbReference type="ARBA" id="ARBA00022553"/>
    </source>
</evidence>
<dbReference type="Pfam" id="PF08208">
    <property type="entry name" value="RNA_polI_A34"/>
    <property type="match status" value="1"/>
</dbReference>
<evidence type="ECO:0000256" key="8">
    <source>
        <dbReference type="ARBA" id="ARBA00077335"/>
    </source>
</evidence>
<keyword evidence="2" id="KW-0597">Phosphoprotein</keyword>
<dbReference type="Gene3D" id="6.20.250.70">
    <property type="match status" value="1"/>
</dbReference>
<accession>A0A8C0X8K2</accession>
<evidence type="ECO:0000256" key="11">
    <source>
        <dbReference type="SAM" id="MobiDB-lite"/>
    </source>
</evidence>
<comment type="subcellular location">
    <subcellularLocation>
        <location evidence="1">Nucleus</location>
        <location evidence="1">Nucleolus</location>
    </subcellularLocation>
</comment>
<dbReference type="AlphaFoldDB" id="A0A8C0X8K2"/>
<feature type="region of interest" description="Disordered" evidence="11">
    <location>
        <begin position="124"/>
        <end position="225"/>
    </location>
</feature>
<evidence type="ECO:0000256" key="6">
    <source>
        <dbReference type="ARBA" id="ARBA00063634"/>
    </source>
</evidence>
<feature type="compositionally biased region" description="Low complexity" evidence="11">
    <location>
        <begin position="153"/>
        <end position="164"/>
    </location>
</feature>
<evidence type="ECO:0000256" key="1">
    <source>
        <dbReference type="ARBA" id="ARBA00004604"/>
    </source>
</evidence>
<dbReference type="InterPro" id="IPR013240">
    <property type="entry name" value="DNA-dir_RNA_pol1_su_RPA34"/>
</dbReference>
<proteinExistence type="inferred from homology"/>
<sequence length="407" mass="43885">AAGTARCPSRFSCPPNFTAMPPASESPRLSLEALTGPDTELWLIQAPADFAPACLDGQRVPLSGARIVKGKVDGKRHRYQVLSSSVPQAGEATLLAPSIVAGGGLTCAPAPHGSLRIIEGPQESLQGSPLQPIPASSPPQIPPGLRPRFCAFGGSPPVTGPGSSLALKSPTSKKKRKKRQVAEASGTQETVNGHGIPEMDTAWRAPEMDVERKKKKKKKQQVDEPEVLEPVAEVMEPVGALVQSPTKKKKKTKGAEIIQSEVGVQEQGENPLEAELVKTQPPEETVLSPTKKRKRQKRAEVTGPVEGTIVDCEPQVKVETQEEATPLSPIKKVKKKKKESVMMEEAQNDNPGLRCQTHQERLQPEARAAPGSTKKRKGVRKVSSEMVPQKTLKLLLDLEKKPQQDLV</sequence>
<dbReference type="PANTHER" id="PTHR15484:SF8">
    <property type="entry name" value="DNA-DIRECTED RNA POLYMERASE I SUBUNIT RPA34"/>
    <property type="match status" value="1"/>
</dbReference>
<evidence type="ECO:0000256" key="4">
    <source>
        <dbReference type="ARBA" id="ARBA00023242"/>
    </source>
</evidence>
<evidence type="ECO:0000256" key="7">
    <source>
        <dbReference type="ARBA" id="ARBA00073463"/>
    </source>
</evidence>
<feature type="region of interest" description="Disordered" evidence="11">
    <location>
        <begin position="243"/>
        <end position="306"/>
    </location>
</feature>
<dbReference type="GO" id="GO:0005736">
    <property type="term" value="C:RNA polymerase I complex"/>
    <property type="evidence" value="ECO:0007669"/>
    <property type="project" value="TreeGrafter"/>
</dbReference>
<dbReference type="GO" id="GO:0006360">
    <property type="term" value="P:transcription by RNA polymerase I"/>
    <property type="evidence" value="ECO:0007669"/>
    <property type="project" value="InterPro"/>
</dbReference>
<name>A0A8C0X8K2_CASCN</name>
<comment type="subunit">
    <text evidence="6">Component of the RNA polymerase I (Pol I) complex consisting of 13 subunits: a ten-subunit catalytic core composed of POLR1A/RPA1, POLR1B/RPA2, POLR1C/RPAC1, POLR1D/RPAC2, POLR1H/RPA12, POLR2E/RPABC1, POLR2F/RPABC2, POLR2H/RPABC3, POLR2K/RPABC4 and POLR2L/RPABC5; a mobile stalk subunit POLR1F/RPA43 protruding from the core and additional subunits homologous to general transcription factors POLR1E/RPA49 and POLR1G/RPA34. Forms a heterodimer with POLR1E/RPA49. Part of Pol I pre-initiation complex (PIC), in which Pol I core assembles with RRN3 and promoter-bound UTBF and SL1/TIF-IB complex. Interacts with TAF1A thereby associates with the SL1/TIF-IB complex. Interacts with UBTF. Interacts with POLR1E/PRAF1 through its N-terminal region.</text>
</comment>
<evidence type="ECO:0000256" key="5">
    <source>
        <dbReference type="ARBA" id="ARBA00061467"/>
    </source>
</evidence>
<dbReference type="FunFam" id="6.20.250.70:FF:000001">
    <property type="entry name" value="DNA-directed RNA polymerase I subunit RPA34"/>
    <property type="match status" value="1"/>
</dbReference>
<evidence type="ECO:0000256" key="9">
    <source>
        <dbReference type="ARBA" id="ARBA00079154"/>
    </source>
</evidence>
<evidence type="ECO:0000256" key="10">
    <source>
        <dbReference type="ARBA" id="ARBA00083122"/>
    </source>
</evidence>
<protein>
    <recommendedName>
        <fullName evidence="7">DNA-directed RNA polymerase I subunit RPA34</fullName>
    </recommendedName>
    <alternativeName>
        <fullName evidence="9">A34.5</fullName>
    </alternativeName>
    <alternativeName>
        <fullName evidence="10">DNA-directed RNA polymerase I subunit G</fullName>
    </alternativeName>
    <alternativeName>
        <fullName evidence="8">RNA polymerase I-associated factor PAF49</fullName>
    </alternativeName>
</protein>
<dbReference type="GO" id="GO:0003723">
    <property type="term" value="F:RNA binding"/>
    <property type="evidence" value="ECO:0007669"/>
    <property type="project" value="TreeGrafter"/>
</dbReference>
<organism evidence="12">
    <name type="scientific">Castor canadensis</name>
    <name type="common">American beaver</name>
    <dbReference type="NCBI Taxonomy" id="51338"/>
    <lineage>
        <taxon>Eukaryota</taxon>
        <taxon>Metazoa</taxon>
        <taxon>Chordata</taxon>
        <taxon>Craniata</taxon>
        <taxon>Vertebrata</taxon>
        <taxon>Euteleostomi</taxon>
        <taxon>Mammalia</taxon>
        <taxon>Eutheria</taxon>
        <taxon>Euarchontoglires</taxon>
        <taxon>Glires</taxon>
        <taxon>Rodentia</taxon>
        <taxon>Castorimorpha</taxon>
        <taxon>Castoridae</taxon>
        <taxon>Castor</taxon>
    </lineage>
</organism>